<proteinExistence type="predicted"/>
<evidence type="ECO:0000313" key="1">
    <source>
        <dbReference type="EMBL" id="RMZ94286.1"/>
    </source>
</evidence>
<comment type="caution">
    <text evidence="1">The sequence shown here is derived from an EMBL/GenBank/DDBJ whole genome shotgun (WGS) entry which is preliminary data.</text>
</comment>
<evidence type="ECO:0000313" key="2">
    <source>
        <dbReference type="Proteomes" id="UP000276133"/>
    </source>
</evidence>
<dbReference type="Proteomes" id="UP000276133">
    <property type="component" value="Unassembled WGS sequence"/>
</dbReference>
<dbReference type="EMBL" id="REGN01013165">
    <property type="protein sequence ID" value="RMZ94286.1"/>
    <property type="molecule type" value="Genomic_DNA"/>
</dbReference>
<name>A0A3M7P5D4_BRAPC</name>
<protein>
    <submittedName>
        <fullName evidence="1">Uncharacterized protein</fullName>
    </submittedName>
</protein>
<sequence length="61" mass="7152">MKILFYFKKGATKNVALSCKKNEEFLFNLYLKFTTPMVIIKTILNNILDIKMAKTDKKFNS</sequence>
<reference evidence="1 2" key="1">
    <citation type="journal article" date="2018" name="Sci. Rep.">
        <title>Genomic signatures of local adaptation to the degree of environmental predictability in rotifers.</title>
        <authorList>
            <person name="Franch-Gras L."/>
            <person name="Hahn C."/>
            <person name="Garcia-Roger E.M."/>
            <person name="Carmona M.J."/>
            <person name="Serra M."/>
            <person name="Gomez A."/>
        </authorList>
    </citation>
    <scope>NUCLEOTIDE SEQUENCE [LARGE SCALE GENOMIC DNA]</scope>
    <source>
        <strain evidence="1">HYR1</strain>
    </source>
</reference>
<organism evidence="1 2">
    <name type="scientific">Brachionus plicatilis</name>
    <name type="common">Marine rotifer</name>
    <name type="synonym">Brachionus muelleri</name>
    <dbReference type="NCBI Taxonomy" id="10195"/>
    <lineage>
        <taxon>Eukaryota</taxon>
        <taxon>Metazoa</taxon>
        <taxon>Spiralia</taxon>
        <taxon>Gnathifera</taxon>
        <taxon>Rotifera</taxon>
        <taxon>Eurotatoria</taxon>
        <taxon>Monogononta</taxon>
        <taxon>Pseudotrocha</taxon>
        <taxon>Ploima</taxon>
        <taxon>Brachionidae</taxon>
        <taxon>Brachionus</taxon>
    </lineage>
</organism>
<keyword evidence="2" id="KW-1185">Reference proteome</keyword>
<dbReference type="AlphaFoldDB" id="A0A3M7P5D4"/>
<gene>
    <name evidence="1" type="ORF">BpHYR1_046043</name>
</gene>
<accession>A0A3M7P5D4</accession>